<organism evidence="2 3">
    <name type="scientific">Lupinus albus</name>
    <name type="common">White lupine</name>
    <name type="synonym">Lupinus termis</name>
    <dbReference type="NCBI Taxonomy" id="3870"/>
    <lineage>
        <taxon>Eukaryota</taxon>
        <taxon>Viridiplantae</taxon>
        <taxon>Streptophyta</taxon>
        <taxon>Embryophyta</taxon>
        <taxon>Tracheophyta</taxon>
        <taxon>Spermatophyta</taxon>
        <taxon>Magnoliopsida</taxon>
        <taxon>eudicotyledons</taxon>
        <taxon>Gunneridae</taxon>
        <taxon>Pentapetalae</taxon>
        <taxon>rosids</taxon>
        <taxon>fabids</taxon>
        <taxon>Fabales</taxon>
        <taxon>Fabaceae</taxon>
        <taxon>Papilionoideae</taxon>
        <taxon>50 kb inversion clade</taxon>
        <taxon>genistoids sensu lato</taxon>
        <taxon>core genistoids</taxon>
        <taxon>Genisteae</taxon>
        <taxon>Lupinus</taxon>
    </lineage>
</organism>
<accession>A0A6A4QE85</accession>
<reference evidence="3" key="1">
    <citation type="journal article" date="2020" name="Nat. Commun.">
        <title>Genome sequence of the cluster root forming white lupin.</title>
        <authorList>
            <person name="Hufnagel B."/>
            <person name="Marques A."/>
            <person name="Soriano A."/>
            <person name="Marques L."/>
            <person name="Divol F."/>
            <person name="Doumas P."/>
            <person name="Sallet E."/>
            <person name="Mancinotti D."/>
            <person name="Carrere S."/>
            <person name="Marande W."/>
            <person name="Arribat S."/>
            <person name="Keller J."/>
            <person name="Huneau C."/>
            <person name="Blein T."/>
            <person name="Aime D."/>
            <person name="Laguerre M."/>
            <person name="Taylor J."/>
            <person name="Schubert V."/>
            <person name="Nelson M."/>
            <person name="Geu-Flores F."/>
            <person name="Crespi M."/>
            <person name="Gallardo-Guerrero K."/>
            <person name="Delaux P.-M."/>
            <person name="Salse J."/>
            <person name="Berges H."/>
            <person name="Guyot R."/>
            <person name="Gouzy J."/>
            <person name="Peret B."/>
        </authorList>
    </citation>
    <scope>NUCLEOTIDE SEQUENCE [LARGE SCALE GENOMIC DNA]</scope>
    <source>
        <strain evidence="3">cv. Amiga</strain>
    </source>
</reference>
<feature type="transmembrane region" description="Helical" evidence="1">
    <location>
        <begin position="41"/>
        <end position="60"/>
    </location>
</feature>
<keyword evidence="1" id="KW-0472">Membrane</keyword>
<evidence type="ECO:0000313" key="2">
    <source>
        <dbReference type="EMBL" id="KAE9612358.1"/>
    </source>
</evidence>
<keyword evidence="1" id="KW-0812">Transmembrane</keyword>
<proteinExistence type="predicted"/>
<keyword evidence="1" id="KW-1133">Transmembrane helix</keyword>
<protein>
    <submittedName>
        <fullName evidence="2">Uncharacterized protein</fullName>
    </submittedName>
</protein>
<sequence length="63" mass="7405">MKIHLTHDQVVYEHMIVLVQSTPYVKCFVSFCLPGFFVRSMAFWCCLFHVVLLPNIFLTLEDP</sequence>
<comment type="caution">
    <text evidence="2">The sequence shown here is derived from an EMBL/GenBank/DDBJ whole genome shotgun (WGS) entry which is preliminary data.</text>
</comment>
<evidence type="ECO:0000313" key="3">
    <source>
        <dbReference type="Proteomes" id="UP000447434"/>
    </source>
</evidence>
<dbReference type="Proteomes" id="UP000447434">
    <property type="component" value="Chromosome 6"/>
</dbReference>
<evidence type="ECO:0000256" key="1">
    <source>
        <dbReference type="SAM" id="Phobius"/>
    </source>
</evidence>
<gene>
    <name evidence="2" type="ORF">Lalb_Chr06g0172161</name>
</gene>
<dbReference type="EMBL" id="WOCE01000006">
    <property type="protein sequence ID" value="KAE9612358.1"/>
    <property type="molecule type" value="Genomic_DNA"/>
</dbReference>
<keyword evidence="3" id="KW-1185">Reference proteome</keyword>
<name>A0A6A4QE85_LUPAL</name>
<dbReference type="AlphaFoldDB" id="A0A6A4QE85"/>